<feature type="domain" description="Endonuclease/exonuclease/phosphatase" evidence="2">
    <location>
        <begin position="39"/>
        <end position="283"/>
    </location>
</feature>
<name>A0A6V8KFW9_9ACTN</name>
<dbReference type="GO" id="GO:0016020">
    <property type="term" value="C:membrane"/>
    <property type="evidence" value="ECO:0007669"/>
    <property type="project" value="GOC"/>
</dbReference>
<sequence length="292" mass="31478">MDLPKAAQIAARSPTGSSEDEYGFTGCSPEWLERLVRVLTWNLWWRFGPDWQKRQPYIRDTLREVEPDIAALQEVWGADGTSQAHELADALGYHAAYAEPSLPPAPHTPEHEGVEVGLGLVSRWPVLASEAVRMPARFRVPPVALEATVDHPDGPLHVIVACLEWEPVFAADRHAQAHALAKLAADPARDGALPVVVAGDLNAAPDSAVLRPLTRAGLVDAWSAAAGDPHAVTLSSKHPHAPLEADELIDKRIDHVFVRPGQAGQRVECAGATLAGGYEASDHHAVVCDITW</sequence>
<evidence type="ECO:0000313" key="3">
    <source>
        <dbReference type="EMBL" id="GFJ82280.1"/>
    </source>
</evidence>
<keyword evidence="4" id="KW-1185">Reference proteome</keyword>
<reference evidence="3 4" key="1">
    <citation type="submission" date="2020-03" db="EMBL/GenBank/DDBJ databases">
        <title>Whole genome shotgun sequence of Phytohabitans houttuyneae NBRC 108639.</title>
        <authorList>
            <person name="Komaki H."/>
            <person name="Tamura T."/>
        </authorList>
    </citation>
    <scope>NUCLEOTIDE SEQUENCE [LARGE SCALE GENOMIC DNA]</scope>
    <source>
        <strain evidence="3 4">NBRC 108639</strain>
    </source>
</reference>
<dbReference type="GO" id="GO:0004519">
    <property type="term" value="F:endonuclease activity"/>
    <property type="evidence" value="ECO:0007669"/>
    <property type="project" value="UniProtKB-KW"/>
</dbReference>
<dbReference type="Proteomes" id="UP000482800">
    <property type="component" value="Unassembled WGS sequence"/>
</dbReference>
<organism evidence="3 4">
    <name type="scientific">Phytohabitans houttuyneae</name>
    <dbReference type="NCBI Taxonomy" id="1076126"/>
    <lineage>
        <taxon>Bacteria</taxon>
        <taxon>Bacillati</taxon>
        <taxon>Actinomycetota</taxon>
        <taxon>Actinomycetes</taxon>
        <taxon>Micromonosporales</taxon>
        <taxon>Micromonosporaceae</taxon>
    </lineage>
</organism>
<dbReference type="InterPro" id="IPR036691">
    <property type="entry name" value="Endo/exonu/phosph_ase_sf"/>
</dbReference>
<dbReference type="EMBL" id="BLPF01000002">
    <property type="protein sequence ID" value="GFJ82280.1"/>
    <property type="molecule type" value="Genomic_DNA"/>
</dbReference>
<dbReference type="PANTHER" id="PTHR14859">
    <property type="entry name" value="CALCOFLUOR WHITE HYPERSENSITIVE PROTEIN PRECURSOR"/>
    <property type="match status" value="1"/>
</dbReference>
<comment type="caution">
    <text evidence="3">The sequence shown here is derived from an EMBL/GenBank/DDBJ whole genome shotgun (WGS) entry which is preliminary data.</text>
</comment>
<dbReference type="SUPFAM" id="SSF56219">
    <property type="entry name" value="DNase I-like"/>
    <property type="match status" value="1"/>
</dbReference>
<evidence type="ECO:0000313" key="4">
    <source>
        <dbReference type="Proteomes" id="UP000482800"/>
    </source>
</evidence>
<evidence type="ECO:0000256" key="1">
    <source>
        <dbReference type="SAM" id="MobiDB-lite"/>
    </source>
</evidence>
<gene>
    <name evidence="3" type="ORF">Phou_064600</name>
</gene>
<keyword evidence="3" id="KW-0540">Nuclease</keyword>
<dbReference type="InterPro" id="IPR051916">
    <property type="entry name" value="GPI-anchor_lipid_remodeler"/>
</dbReference>
<keyword evidence="3" id="KW-0255">Endonuclease</keyword>
<accession>A0A6V8KFW9</accession>
<reference evidence="3 4" key="2">
    <citation type="submission" date="2020-03" db="EMBL/GenBank/DDBJ databases">
        <authorList>
            <person name="Ichikawa N."/>
            <person name="Kimura A."/>
            <person name="Kitahashi Y."/>
            <person name="Uohara A."/>
        </authorList>
    </citation>
    <scope>NUCLEOTIDE SEQUENCE [LARGE SCALE GENOMIC DNA]</scope>
    <source>
        <strain evidence="3 4">NBRC 108639</strain>
    </source>
</reference>
<proteinExistence type="predicted"/>
<dbReference type="InterPro" id="IPR005135">
    <property type="entry name" value="Endo/exonuclease/phosphatase"/>
</dbReference>
<dbReference type="RefSeq" id="WP_173062572.1">
    <property type="nucleotide sequence ID" value="NZ_BLPF01000002.1"/>
</dbReference>
<dbReference type="Gene3D" id="3.60.10.10">
    <property type="entry name" value="Endonuclease/exonuclease/phosphatase"/>
    <property type="match status" value="1"/>
</dbReference>
<dbReference type="GO" id="GO:0006506">
    <property type="term" value="P:GPI anchor biosynthetic process"/>
    <property type="evidence" value="ECO:0007669"/>
    <property type="project" value="TreeGrafter"/>
</dbReference>
<dbReference type="Pfam" id="PF03372">
    <property type="entry name" value="Exo_endo_phos"/>
    <property type="match status" value="1"/>
</dbReference>
<protein>
    <submittedName>
        <fullName evidence="3">Endonuclease</fullName>
    </submittedName>
</protein>
<dbReference type="PANTHER" id="PTHR14859:SF1">
    <property type="entry name" value="PGAP2-INTERACTING PROTEIN"/>
    <property type="match status" value="1"/>
</dbReference>
<feature type="region of interest" description="Disordered" evidence="1">
    <location>
        <begin position="1"/>
        <end position="23"/>
    </location>
</feature>
<keyword evidence="3" id="KW-0378">Hydrolase</keyword>
<dbReference type="AlphaFoldDB" id="A0A6V8KFW9"/>
<evidence type="ECO:0000259" key="2">
    <source>
        <dbReference type="Pfam" id="PF03372"/>
    </source>
</evidence>